<feature type="transmembrane region" description="Helical" evidence="8">
    <location>
        <begin position="12"/>
        <end position="35"/>
    </location>
</feature>
<dbReference type="InterPro" id="IPR003661">
    <property type="entry name" value="HisK_dim/P_dom"/>
</dbReference>
<evidence type="ECO:0000256" key="7">
    <source>
        <dbReference type="ARBA" id="ARBA00023012"/>
    </source>
</evidence>
<accession>A0A9W5YBJ4</accession>
<keyword evidence="6 11" id="KW-0418">Kinase</keyword>
<dbReference type="SUPFAM" id="SSF55874">
    <property type="entry name" value="ATPase domain of HSP90 chaperone/DNA topoisomerase II/histidine kinase"/>
    <property type="match status" value="1"/>
</dbReference>
<comment type="caution">
    <text evidence="11">The sequence shown here is derived from an EMBL/GenBank/DDBJ whole genome shotgun (WGS) entry which is preliminary data.</text>
</comment>
<comment type="catalytic activity">
    <reaction evidence="1">
        <text>ATP + protein L-histidine = ADP + protein N-phospho-L-histidine.</text>
        <dbReference type="EC" id="2.7.13.3"/>
    </reaction>
</comment>
<evidence type="ECO:0000256" key="1">
    <source>
        <dbReference type="ARBA" id="ARBA00000085"/>
    </source>
</evidence>
<dbReference type="GO" id="GO:0005886">
    <property type="term" value="C:plasma membrane"/>
    <property type="evidence" value="ECO:0007669"/>
    <property type="project" value="TreeGrafter"/>
</dbReference>
<keyword evidence="8" id="KW-1133">Transmembrane helix</keyword>
<evidence type="ECO:0000256" key="4">
    <source>
        <dbReference type="ARBA" id="ARBA00022553"/>
    </source>
</evidence>
<dbReference type="SUPFAM" id="SSF158472">
    <property type="entry name" value="HAMP domain-like"/>
    <property type="match status" value="1"/>
</dbReference>
<dbReference type="InterPro" id="IPR050351">
    <property type="entry name" value="BphY/WalK/GraS-like"/>
</dbReference>
<feature type="domain" description="Histidine kinase" evidence="9">
    <location>
        <begin position="243"/>
        <end position="457"/>
    </location>
</feature>
<keyword evidence="12" id="KW-1185">Reference proteome</keyword>
<dbReference type="CDD" id="cd06225">
    <property type="entry name" value="HAMP"/>
    <property type="match status" value="1"/>
</dbReference>
<dbReference type="InterPro" id="IPR036097">
    <property type="entry name" value="HisK_dim/P_sf"/>
</dbReference>
<dbReference type="PROSITE" id="PS50109">
    <property type="entry name" value="HIS_KIN"/>
    <property type="match status" value="1"/>
</dbReference>
<dbReference type="GO" id="GO:0000155">
    <property type="term" value="F:phosphorelay sensor kinase activity"/>
    <property type="evidence" value="ECO:0007669"/>
    <property type="project" value="InterPro"/>
</dbReference>
<evidence type="ECO:0000256" key="2">
    <source>
        <dbReference type="ARBA" id="ARBA00004370"/>
    </source>
</evidence>
<dbReference type="EC" id="2.7.13.3" evidence="3"/>
<dbReference type="CDD" id="cd00082">
    <property type="entry name" value="HisKA"/>
    <property type="match status" value="1"/>
</dbReference>
<evidence type="ECO:0000259" key="9">
    <source>
        <dbReference type="PROSITE" id="PS50109"/>
    </source>
</evidence>
<evidence type="ECO:0000256" key="6">
    <source>
        <dbReference type="ARBA" id="ARBA00022777"/>
    </source>
</evidence>
<dbReference type="SMART" id="SM00387">
    <property type="entry name" value="HATPase_c"/>
    <property type="match status" value="1"/>
</dbReference>
<dbReference type="InterPro" id="IPR036890">
    <property type="entry name" value="HATPase_C_sf"/>
</dbReference>
<dbReference type="InterPro" id="IPR005467">
    <property type="entry name" value="His_kinase_dom"/>
</dbReference>
<keyword evidence="4" id="KW-0597">Phosphoprotein</keyword>
<keyword evidence="5" id="KW-0808">Transferase</keyword>
<keyword evidence="7" id="KW-0902">Two-component regulatory system</keyword>
<dbReference type="InterPro" id="IPR003594">
    <property type="entry name" value="HATPase_dom"/>
</dbReference>
<dbReference type="GO" id="GO:0016036">
    <property type="term" value="P:cellular response to phosphate starvation"/>
    <property type="evidence" value="ECO:0007669"/>
    <property type="project" value="TreeGrafter"/>
</dbReference>
<dbReference type="InterPro" id="IPR004358">
    <property type="entry name" value="Sig_transdc_His_kin-like_C"/>
</dbReference>
<dbReference type="EMBL" id="BRLB01000004">
    <property type="protein sequence ID" value="GKX29570.1"/>
    <property type="molecule type" value="Genomic_DNA"/>
</dbReference>
<evidence type="ECO:0000256" key="3">
    <source>
        <dbReference type="ARBA" id="ARBA00012438"/>
    </source>
</evidence>
<dbReference type="Pfam" id="PF00672">
    <property type="entry name" value="HAMP"/>
    <property type="match status" value="1"/>
</dbReference>
<dbReference type="Gene3D" id="1.10.287.130">
    <property type="match status" value="1"/>
</dbReference>
<dbReference type="RefSeq" id="WP_281815114.1">
    <property type="nucleotide sequence ID" value="NZ_BRLB01000004.1"/>
</dbReference>
<protein>
    <recommendedName>
        <fullName evidence="3">histidine kinase</fullName>
        <ecNumber evidence="3">2.7.13.3</ecNumber>
    </recommendedName>
</protein>
<dbReference type="GO" id="GO:0004721">
    <property type="term" value="F:phosphoprotein phosphatase activity"/>
    <property type="evidence" value="ECO:0007669"/>
    <property type="project" value="TreeGrafter"/>
</dbReference>
<evidence type="ECO:0000259" key="10">
    <source>
        <dbReference type="PROSITE" id="PS50885"/>
    </source>
</evidence>
<evidence type="ECO:0000256" key="5">
    <source>
        <dbReference type="ARBA" id="ARBA00022679"/>
    </source>
</evidence>
<evidence type="ECO:0000313" key="12">
    <source>
        <dbReference type="Proteomes" id="UP001144256"/>
    </source>
</evidence>
<dbReference type="Pfam" id="PF00512">
    <property type="entry name" value="HisKA"/>
    <property type="match status" value="1"/>
</dbReference>
<dbReference type="Proteomes" id="UP001144256">
    <property type="component" value="Unassembled WGS sequence"/>
</dbReference>
<dbReference type="PANTHER" id="PTHR45453:SF1">
    <property type="entry name" value="PHOSPHATE REGULON SENSOR PROTEIN PHOR"/>
    <property type="match status" value="1"/>
</dbReference>
<dbReference type="Gene3D" id="6.10.340.10">
    <property type="match status" value="1"/>
</dbReference>
<sequence length="457" mass="52205">MISLSKRIMKNSIAISLITVIVIIIMSNIAIKYYFTDYVVEQSKLDDEEIINYVDNSLQNNGTIDNEELAYLKQQAHFKNVEVILMDKDREILLISSMGMGMGKGMGHNNMHKNPYKEDFDYDEHTIMYEDEVVGYLSIGHYKNVINDKVNNDFMYAINILYVISFFIAMLLAIFLSRILARRLTRPIIKINDSTHNISKGNYECVKNIKADTKEIYELAISIEELARQLSEQEQLRKRLSNDISHELRSPLAVLRSQIEALIDGVLEPTEERLARLNDEIVRMTKLINDLNELVTIESEHLQLKIMKINLAEELSTSIDGFIPLMESKGIQLIHESESEIYINGDKDRLKQIFVNLLTNAYKYTNEGGIIKVILTKNEDEAIIRFIDTGIGIKKGDLSYVFQRFYRGDESRSRKTGGAGIGLSIVKELVKAHDGIITVDSEIGKGSIFTIKFKLSQ</sequence>
<dbReference type="PANTHER" id="PTHR45453">
    <property type="entry name" value="PHOSPHATE REGULON SENSOR PROTEIN PHOR"/>
    <property type="match status" value="1"/>
</dbReference>
<feature type="transmembrane region" description="Helical" evidence="8">
    <location>
        <begin position="154"/>
        <end position="176"/>
    </location>
</feature>
<evidence type="ECO:0000313" key="11">
    <source>
        <dbReference type="EMBL" id="GKX29570.1"/>
    </source>
</evidence>
<name>A0A9W5YBJ4_9FIRM</name>
<reference evidence="11" key="1">
    <citation type="submission" date="2022-06" db="EMBL/GenBank/DDBJ databases">
        <title>Vallitalea longa sp. nov., an anaerobic bacterium isolated from marine sediment.</title>
        <authorList>
            <person name="Hirano S."/>
            <person name="Terahara T."/>
            <person name="Mori K."/>
            <person name="Hamada M."/>
            <person name="Matsumoto R."/>
            <person name="Kobayashi T."/>
        </authorList>
    </citation>
    <scope>NUCLEOTIDE SEQUENCE</scope>
    <source>
        <strain evidence="11">SH18-1</strain>
    </source>
</reference>
<dbReference type="Pfam" id="PF02518">
    <property type="entry name" value="HATPase_c"/>
    <property type="match status" value="1"/>
</dbReference>
<proteinExistence type="predicted"/>
<feature type="domain" description="HAMP" evidence="10">
    <location>
        <begin position="182"/>
        <end position="235"/>
    </location>
</feature>
<dbReference type="AlphaFoldDB" id="A0A9W5YBJ4"/>
<dbReference type="FunFam" id="3.30.565.10:FF:000006">
    <property type="entry name" value="Sensor histidine kinase WalK"/>
    <property type="match status" value="1"/>
</dbReference>
<keyword evidence="8" id="KW-0812">Transmembrane</keyword>
<evidence type="ECO:0000256" key="8">
    <source>
        <dbReference type="SAM" id="Phobius"/>
    </source>
</evidence>
<dbReference type="SMART" id="SM00388">
    <property type="entry name" value="HisKA"/>
    <property type="match status" value="1"/>
</dbReference>
<dbReference type="Gene3D" id="3.30.565.10">
    <property type="entry name" value="Histidine kinase-like ATPase, C-terminal domain"/>
    <property type="match status" value="1"/>
</dbReference>
<comment type="subcellular location">
    <subcellularLocation>
        <location evidence="2">Membrane</location>
    </subcellularLocation>
</comment>
<gene>
    <name evidence="11" type="ORF">SH1V18_20500</name>
</gene>
<dbReference type="PROSITE" id="PS50885">
    <property type="entry name" value="HAMP"/>
    <property type="match status" value="1"/>
</dbReference>
<dbReference type="SUPFAM" id="SSF47384">
    <property type="entry name" value="Homodimeric domain of signal transducing histidine kinase"/>
    <property type="match status" value="1"/>
</dbReference>
<dbReference type="PRINTS" id="PR00344">
    <property type="entry name" value="BCTRLSENSOR"/>
</dbReference>
<keyword evidence="8" id="KW-0472">Membrane</keyword>
<dbReference type="InterPro" id="IPR003660">
    <property type="entry name" value="HAMP_dom"/>
</dbReference>
<organism evidence="11 12">
    <name type="scientific">Vallitalea longa</name>
    <dbReference type="NCBI Taxonomy" id="2936439"/>
    <lineage>
        <taxon>Bacteria</taxon>
        <taxon>Bacillati</taxon>
        <taxon>Bacillota</taxon>
        <taxon>Clostridia</taxon>
        <taxon>Lachnospirales</taxon>
        <taxon>Vallitaleaceae</taxon>
        <taxon>Vallitalea</taxon>
    </lineage>
</organism>